<comment type="caution">
    <text evidence="2">The sequence shown here is derived from an EMBL/GenBank/DDBJ whole genome shotgun (WGS) entry which is preliminary data.</text>
</comment>
<name>A0A1G4I1V6_TRYEQ</name>
<sequence>MGLQFVFTNRVVTQNGACGELLNIDYNTPTPSEEWIPDIVVYVKRLLFSEEGHADAPRCWIAGTQLPRKLEGAVTQEEETALSRFRVGVISWHYGCLVPEINPQVTPQRHRCDPQLPFRLSNTPAAKLPTASKP</sequence>
<evidence type="ECO:0000313" key="2">
    <source>
        <dbReference type="EMBL" id="SCU65770.1"/>
    </source>
</evidence>
<accession>A0A1G4I1V6</accession>
<dbReference type="VEuPathDB" id="TriTrypDB:TEOVI_000469800"/>
<keyword evidence="3" id="KW-1185">Reference proteome</keyword>
<dbReference type="GeneID" id="92378638"/>
<dbReference type="EMBL" id="CZPT02000404">
    <property type="protein sequence ID" value="SCU65770.1"/>
    <property type="molecule type" value="Genomic_DNA"/>
</dbReference>
<dbReference type="AlphaFoldDB" id="A0A1G4I1V6"/>
<proteinExistence type="predicted"/>
<gene>
    <name evidence="2" type="ORF">TEOVI_000469800</name>
</gene>
<protein>
    <submittedName>
        <fullName evidence="2">Uncharacterized protein</fullName>
    </submittedName>
</protein>
<feature type="region of interest" description="Disordered" evidence="1">
    <location>
        <begin position="112"/>
        <end position="134"/>
    </location>
</feature>
<organism evidence="2 3">
    <name type="scientific">Trypanosoma equiperdum</name>
    <dbReference type="NCBI Taxonomy" id="5694"/>
    <lineage>
        <taxon>Eukaryota</taxon>
        <taxon>Discoba</taxon>
        <taxon>Euglenozoa</taxon>
        <taxon>Kinetoplastea</taxon>
        <taxon>Metakinetoplastina</taxon>
        <taxon>Trypanosomatida</taxon>
        <taxon>Trypanosomatidae</taxon>
        <taxon>Trypanosoma</taxon>
    </lineage>
</organism>
<evidence type="ECO:0000256" key="1">
    <source>
        <dbReference type="SAM" id="MobiDB-lite"/>
    </source>
</evidence>
<dbReference type="RefSeq" id="XP_067077316.1">
    <property type="nucleotide sequence ID" value="XM_067221215.1"/>
</dbReference>
<reference evidence="2" key="1">
    <citation type="submission" date="2016-09" db="EMBL/GenBank/DDBJ databases">
        <authorList>
            <person name="Hebert L."/>
            <person name="Moumen B."/>
        </authorList>
    </citation>
    <scope>NUCLEOTIDE SEQUENCE [LARGE SCALE GENOMIC DNA]</scope>
    <source>
        <strain evidence="2">OVI</strain>
    </source>
</reference>
<dbReference type="Proteomes" id="UP000195570">
    <property type="component" value="Unassembled WGS sequence"/>
</dbReference>
<evidence type="ECO:0000313" key="3">
    <source>
        <dbReference type="Proteomes" id="UP000195570"/>
    </source>
</evidence>